<dbReference type="InterPro" id="IPR017439">
    <property type="entry name" value="Amidohydrolase"/>
</dbReference>
<dbReference type="PANTHER" id="PTHR30575">
    <property type="entry name" value="PEPTIDASE M20"/>
    <property type="match status" value="1"/>
</dbReference>
<dbReference type="GO" id="GO:0005737">
    <property type="term" value="C:cytoplasm"/>
    <property type="evidence" value="ECO:0007669"/>
    <property type="project" value="TreeGrafter"/>
</dbReference>
<proteinExistence type="inferred from homology"/>
<dbReference type="AlphaFoldDB" id="A0A1C6G8W8"/>
<dbReference type="Gene3D" id="3.40.630.10">
    <property type="entry name" value="Zn peptidases"/>
    <property type="match status" value="1"/>
</dbReference>
<evidence type="ECO:0000259" key="2">
    <source>
        <dbReference type="Pfam" id="PF07687"/>
    </source>
</evidence>
<accession>A0A1C6G8W8</accession>
<dbReference type="InterPro" id="IPR002933">
    <property type="entry name" value="Peptidase_M20"/>
</dbReference>
<dbReference type="GO" id="GO:0016805">
    <property type="term" value="F:dipeptidase activity"/>
    <property type="evidence" value="ECO:0007669"/>
    <property type="project" value="InterPro"/>
</dbReference>
<feature type="domain" description="Peptidase M20 dimerisation" evidence="2">
    <location>
        <begin position="206"/>
        <end position="297"/>
    </location>
</feature>
<dbReference type="NCBIfam" id="TIGR01891">
    <property type="entry name" value="amidohydrolases"/>
    <property type="match status" value="1"/>
</dbReference>
<comment type="similarity">
    <text evidence="1">Belongs to the peptidase M20A family.</text>
</comment>
<organism evidence="3">
    <name type="scientific">uncultured Anaerotruncus sp</name>
    <dbReference type="NCBI Taxonomy" id="905011"/>
    <lineage>
        <taxon>Bacteria</taxon>
        <taxon>Bacillati</taxon>
        <taxon>Bacillota</taxon>
        <taxon>Clostridia</taxon>
        <taxon>Eubacteriales</taxon>
        <taxon>Oscillospiraceae</taxon>
        <taxon>Anaerotruncus</taxon>
        <taxon>environmental samples</taxon>
    </lineage>
</organism>
<dbReference type="GO" id="GO:0046657">
    <property type="term" value="P:folic acid catabolic process"/>
    <property type="evidence" value="ECO:0007669"/>
    <property type="project" value="TreeGrafter"/>
</dbReference>
<dbReference type="PANTHER" id="PTHR30575:SF3">
    <property type="entry name" value="PEPTIDASE M20 DIMERISATION DOMAIN-CONTAINING PROTEIN"/>
    <property type="match status" value="1"/>
</dbReference>
<dbReference type="InterPro" id="IPR036264">
    <property type="entry name" value="Bact_exopeptidase_dim_dom"/>
</dbReference>
<dbReference type="InterPro" id="IPR052030">
    <property type="entry name" value="Peptidase_M20/M20A_hydrolases"/>
</dbReference>
<dbReference type="Pfam" id="PF01546">
    <property type="entry name" value="Peptidase_M20"/>
    <property type="match status" value="1"/>
</dbReference>
<name>A0A1C6G8W8_9FIRM</name>
<dbReference type="Pfam" id="PF07687">
    <property type="entry name" value="M20_dimer"/>
    <property type="match status" value="1"/>
</dbReference>
<sequence length="452" mass="48899">MDKIEQKIIETIEQNREKIVEFGRDIWHHAELGYREFRTAEKFNALLKELGMQVDEELAITGAKGYLKPKGSEGPTVAVIGELDALPIANHKDTNPETGAAHCCGHHAQLTATIGAALALSVPEVKEALGGNVVFMSAPSEEFVDIDYKNGLRKEGKARYGGGKCELIRIGAFEDIDVALGHHSDTDNSNDAIIMNCSSNVFVNKTVKFKGRKAHAAGFPHKGVDALNAAELALHGIALQRESFRDADTVRCHGYYLKGGDAVNIIADDVVLEYCVRAKTMEAVIDANAKVDRCFKAGAIATGCGVEIETLPGYFSTQPCPDVSALEAALAAAGEKKPLRVKEVPASAHITGSTDFGDVSAIMPLIQFYTTGLTGELHNNNVEVVDEDIAYILPAKLFALTAYHLLKDGAAGAKHLVDIYEPKLTRETYVDYMEKMLGTTTVEMDPLPILED</sequence>
<dbReference type="Gene3D" id="3.30.70.360">
    <property type="match status" value="1"/>
</dbReference>
<dbReference type="PIRSF" id="PIRSF037226">
    <property type="entry name" value="Amidohydrolase_ACY1L2_prd"/>
    <property type="match status" value="1"/>
</dbReference>
<reference evidence="3" key="1">
    <citation type="submission" date="2015-09" db="EMBL/GenBank/DDBJ databases">
        <authorList>
            <consortium name="Pathogen Informatics"/>
        </authorList>
    </citation>
    <scope>NUCLEOTIDE SEQUENCE</scope>
    <source>
        <strain evidence="3">2789STDY5834896</strain>
    </source>
</reference>
<dbReference type="SUPFAM" id="SSF55031">
    <property type="entry name" value="Bacterial exopeptidase dimerisation domain"/>
    <property type="match status" value="1"/>
</dbReference>
<evidence type="ECO:0000256" key="1">
    <source>
        <dbReference type="PIRNR" id="PIRNR037226"/>
    </source>
</evidence>
<gene>
    <name evidence="3" type="primary">abgB_1</name>
    <name evidence="3" type="ORF">SAMEA3545359_00271</name>
</gene>
<dbReference type="InterPro" id="IPR017144">
    <property type="entry name" value="Xaa-Arg_dipeptidase"/>
</dbReference>
<protein>
    <recommendedName>
        <fullName evidence="1">Peptidase M20 domain-containing protein 2</fullName>
    </recommendedName>
</protein>
<dbReference type="InterPro" id="IPR011650">
    <property type="entry name" value="Peptidase_M20_dimer"/>
</dbReference>
<evidence type="ECO:0000313" key="3">
    <source>
        <dbReference type="EMBL" id="SCJ41680.1"/>
    </source>
</evidence>
<dbReference type="SUPFAM" id="SSF53187">
    <property type="entry name" value="Zn-dependent exopeptidases"/>
    <property type="match status" value="1"/>
</dbReference>
<dbReference type="EMBL" id="FMHG01000001">
    <property type="protein sequence ID" value="SCJ41680.1"/>
    <property type="molecule type" value="Genomic_DNA"/>
</dbReference>
<dbReference type="GO" id="GO:0071713">
    <property type="term" value="F:para-aminobenzoyl-glutamate hydrolase activity"/>
    <property type="evidence" value="ECO:0007669"/>
    <property type="project" value="TreeGrafter"/>
</dbReference>